<accession>A0A7X1B764</accession>
<reference evidence="1 2" key="1">
    <citation type="submission" date="2020-07" db="EMBL/GenBank/DDBJ databases">
        <authorList>
            <person name="Feng X."/>
        </authorList>
    </citation>
    <scope>NUCLEOTIDE SEQUENCE [LARGE SCALE GENOMIC DNA]</scope>
    <source>
        <strain evidence="1 2">JCM23202</strain>
    </source>
</reference>
<protein>
    <submittedName>
        <fullName evidence="1">Uncharacterized protein</fullName>
    </submittedName>
</protein>
<name>A0A7X1B764_9BACT</name>
<organism evidence="1 2">
    <name type="scientific">Pelagicoccus albus</name>
    <dbReference type="NCBI Taxonomy" id="415222"/>
    <lineage>
        <taxon>Bacteria</taxon>
        <taxon>Pseudomonadati</taxon>
        <taxon>Verrucomicrobiota</taxon>
        <taxon>Opitutia</taxon>
        <taxon>Puniceicoccales</taxon>
        <taxon>Pelagicoccaceae</taxon>
        <taxon>Pelagicoccus</taxon>
    </lineage>
</organism>
<dbReference type="RefSeq" id="WP_185660536.1">
    <property type="nucleotide sequence ID" value="NZ_CAWPOO010000012.1"/>
</dbReference>
<sequence>MKLRFEEGRILATYRVVPGVEVYDQFEALIDRDGSGDISEEEERGYAQSLLDDSLLTLDGVGLSFKFVESQIWGRDVLVEGGGAIVVKASCDVTSESGLHVFEFVCSHQSEISGYLTNAMLPKDPNVFIRSQKRSHDQSRIRVSYEIVK</sequence>
<dbReference type="AlphaFoldDB" id="A0A7X1B764"/>
<comment type="caution">
    <text evidence="1">The sequence shown here is derived from an EMBL/GenBank/DDBJ whole genome shotgun (WGS) entry which is preliminary data.</text>
</comment>
<evidence type="ECO:0000313" key="2">
    <source>
        <dbReference type="Proteomes" id="UP000526501"/>
    </source>
</evidence>
<gene>
    <name evidence="1" type="ORF">H5P27_11505</name>
</gene>
<proteinExistence type="predicted"/>
<keyword evidence="2" id="KW-1185">Reference proteome</keyword>
<dbReference type="Proteomes" id="UP000526501">
    <property type="component" value="Unassembled WGS sequence"/>
</dbReference>
<evidence type="ECO:0000313" key="1">
    <source>
        <dbReference type="EMBL" id="MBC2606669.1"/>
    </source>
</evidence>
<dbReference type="EMBL" id="JACHVC010000012">
    <property type="protein sequence ID" value="MBC2606669.1"/>
    <property type="molecule type" value="Genomic_DNA"/>
</dbReference>